<gene>
    <name evidence="1" type="ORF">ACFOWD_00350</name>
</gene>
<sequence length="368" mass="44057">MEEYHYNLKLASRIANQLSIISPRNSNYENLKKIDVAKNIFKNYGNIGGLDHPIQKMIITNFLDLRLSYYYVRFSKMPNVYYYFIENNSFKIMVKKYDNDYFIGIFSGVFYIIQDLIFKVNSNTVDSKLSITNFRNNISFDQKDESNLFKNNNALFHENIPLFQVIFQTIFTHELCHIIRGHLDLKENEKLSRSELQTLEMDADSFSVNYFFIFNIEHQIINKETSFLKLSKKNIETLENYLFYTYIFLRFQNLNKFEINKTPNLRHPPTIIRLKFIIDNILSILELKVLEKEKLLHFASNNIPQIIKKAEETYLKITYDSEKLINFIELFDSKEFDEYKIKIFSNWNKLRDKLVNYSISDLPEKNNF</sequence>
<organism evidence="1 2">
    <name type="scientific">Polaribacter marinivivus</name>
    <dbReference type="NCBI Taxonomy" id="1524260"/>
    <lineage>
        <taxon>Bacteria</taxon>
        <taxon>Pseudomonadati</taxon>
        <taxon>Bacteroidota</taxon>
        <taxon>Flavobacteriia</taxon>
        <taxon>Flavobacteriales</taxon>
        <taxon>Flavobacteriaceae</taxon>
    </lineage>
</organism>
<evidence type="ECO:0008006" key="3">
    <source>
        <dbReference type="Google" id="ProtNLM"/>
    </source>
</evidence>
<dbReference type="EMBL" id="JBHSCY010000001">
    <property type="protein sequence ID" value="MFC4267340.1"/>
    <property type="molecule type" value="Genomic_DNA"/>
</dbReference>
<protein>
    <recommendedName>
        <fullName evidence="3">Peptidase M48 domain-containing protein</fullName>
    </recommendedName>
</protein>
<name>A0ABV8R5T8_9FLAO</name>
<comment type="caution">
    <text evidence="1">The sequence shown here is derived from an EMBL/GenBank/DDBJ whole genome shotgun (WGS) entry which is preliminary data.</text>
</comment>
<evidence type="ECO:0000313" key="2">
    <source>
        <dbReference type="Proteomes" id="UP001595826"/>
    </source>
</evidence>
<accession>A0ABV8R5T8</accession>
<reference evidence="2" key="1">
    <citation type="journal article" date="2019" name="Int. J. Syst. Evol. Microbiol.">
        <title>The Global Catalogue of Microorganisms (GCM) 10K type strain sequencing project: providing services to taxonomists for standard genome sequencing and annotation.</title>
        <authorList>
            <consortium name="The Broad Institute Genomics Platform"/>
            <consortium name="The Broad Institute Genome Sequencing Center for Infectious Disease"/>
            <person name="Wu L."/>
            <person name="Ma J."/>
        </authorList>
    </citation>
    <scope>NUCLEOTIDE SEQUENCE [LARGE SCALE GENOMIC DNA]</scope>
    <source>
        <strain evidence="2">CECT 8655</strain>
    </source>
</reference>
<dbReference type="Proteomes" id="UP001595826">
    <property type="component" value="Unassembled WGS sequence"/>
</dbReference>
<evidence type="ECO:0000313" key="1">
    <source>
        <dbReference type="EMBL" id="MFC4267340.1"/>
    </source>
</evidence>
<dbReference type="RefSeq" id="WP_377407165.1">
    <property type="nucleotide sequence ID" value="NZ_JBHSCY010000001.1"/>
</dbReference>
<proteinExistence type="predicted"/>
<keyword evidence="2" id="KW-1185">Reference proteome</keyword>